<comment type="function">
    <text evidence="8">Part of the accessory SecA2/SecY2 system specifically required for export of possible cell wall proteins. The central subunit of a protein translocation channel.</text>
</comment>
<dbReference type="EMBL" id="FIHA01000003">
    <property type="protein sequence ID" value="CYU59090.1"/>
    <property type="molecule type" value="Genomic_DNA"/>
</dbReference>
<evidence type="ECO:0000256" key="8">
    <source>
        <dbReference type="HAMAP-Rule" id="MF_01466"/>
    </source>
</evidence>
<comment type="similarity">
    <text evidence="8">Belongs to the SecY/SEC61-alpha family. SecY2 subfamily.</text>
</comment>
<dbReference type="SUPFAM" id="SSF103491">
    <property type="entry name" value="Preprotein translocase SecY subunit"/>
    <property type="match status" value="1"/>
</dbReference>
<evidence type="ECO:0000256" key="7">
    <source>
        <dbReference type="ARBA" id="ARBA00023136"/>
    </source>
</evidence>
<accession>A0A0Z8EBZ4</accession>
<feature type="transmembrane region" description="Helical" evidence="8">
    <location>
        <begin position="107"/>
        <end position="126"/>
    </location>
</feature>
<dbReference type="InterPro" id="IPR014269">
    <property type="entry name" value="SecY2"/>
</dbReference>
<keyword evidence="7 8" id="KW-0472">Membrane</keyword>
<dbReference type="NCBIfam" id="TIGR02920">
    <property type="entry name" value="acc_sec_Y2"/>
    <property type="match status" value="1"/>
</dbReference>
<dbReference type="Gene3D" id="1.10.3370.10">
    <property type="entry name" value="SecY subunit domain"/>
    <property type="match status" value="1"/>
</dbReference>
<feature type="transmembrane region" description="Helical" evidence="8">
    <location>
        <begin position="377"/>
        <end position="395"/>
    </location>
</feature>
<dbReference type="Proteomes" id="UP000072794">
    <property type="component" value="Unassembled WGS sequence"/>
</dbReference>
<feature type="transmembrane region" description="Helical" evidence="8">
    <location>
        <begin position="194"/>
        <end position="215"/>
    </location>
</feature>
<proteinExistence type="inferred from homology"/>
<feature type="transmembrane region" description="Helical" evidence="8">
    <location>
        <begin position="64"/>
        <end position="87"/>
    </location>
</feature>
<gene>
    <name evidence="10" type="primary">secY_1</name>
    <name evidence="8" type="synonym">secY2</name>
    <name evidence="10" type="ORF">ERS132414_00216</name>
</gene>
<feature type="transmembrane region" description="Helical" evidence="8">
    <location>
        <begin position="138"/>
        <end position="155"/>
    </location>
</feature>
<evidence type="ECO:0000256" key="4">
    <source>
        <dbReference type="ARBA" id="ARBA00022927"/>
    </source>
</evidence>
<dbReference type="InterPro" id="IPR023201">
    <property type="entry name" value="SecY_dom_sf"/>
</dbReference>
<dbReference type="GO" id="GO:0065002">
    <property type="term" value="P:intracellular protein transmembrane transport"/>
    <property type="evidence" value="ECO:0007669"/>
    <property type="project" value="UniProtKB-UniRule"/>
</dbReference>
<feature type="transmembrane region" description="Helical" evidence="8">
    <location>
        <begin position="293"/>
        <end position="313"/>
    </location>
</feature>
<feature type="transmembrane region" description="Helical" evidence="8">
    <location>
        <begin position="15"/>
        <end position="35"/>
    </location>
</feature>
<dbReference type="RefSeq" id="WP_050572046.1">
    <property type="nucleotide sequence ID" value="NZ_JANFMJ010000015.1"/>
</dbReference>
<feature type="transmembrane region" description="Helical" evidence="8">
    <location>
        <begin position="162"/>
        <end position="182"/>
    </location>
</feature>
<dbReference type="Pfam" id="PF00344">
    <property type="entry name" value="SecY"/>
    <property type="match status" value="1"/>
</dbReference>
<dbReference type="InterPro" id="IPR002208">
    <property type="entry name" value="SecY/SEC61-alpha"/>
</dbReference>
<keyword evidence="6 8" id="KW-0811">Translocation</keyword>
<dbReference type="GO" id="GO:0006605">
    <property type="term" value="P:protein targeting"/>
    <property type="evidence" value="ECO:0007669"/>
    <property type="project" value="UniProtKB-UniRule"/>
</dbReference>
<sequence length="414" mass="46295">MLDLAMKKLFFRYPVLGKTLVTGLILFIMLAGRYLPVPLVNLSGYLPQTALEELPWYQIPQSSLPMLSIFSLGLGPWMYATILISLFSIGSKQSSLSPRMMEFRKNALMLLLAFIQGLGLAIGLNYGEGGKLAIIDEIFFVTLVTIAGAFVISWLASMNAAYGLGGTAIIILINIIVGQFYIFPIFLDLFQTELAFVGGLILAWTALSIYLTVVLDHAEYRVPIQRIAIKNDLMKEAYMPIKLNISGGMPFMYAYTLLAFPQYIFLLLSFLFPNQAMIFQYLASYFTLTNLEGILFFLAILALLTISFAFTTVNPTEKTREMRRTGDYIPLLRPGQPTKAYLISLIFKIGTINAVFLLFMVGLPLLLSLDYPDIQRIAGLPGIFMMVVGILLTIIKEVKMMGLKKRYGSLFESK</sequence>
<dbReference type="PRINTS" id="PR00303">
    <property type="entry name" value="SECYTRNLCASE"/>
</dbReference>
<evidence type="ECO:0000256" key="9">
    <source>
        <dbReference type="NCBIfam" id="TIGR02920"/>
    </source>
</evidence>
<evidence type="ECO:0000256" key="2">
    <source>
        <dbReference type="ARBA" id="ARBA00022475"/>
    </source>
</evidence>
<dbReference type="HAMAP" id="MF_01466">
    <property type="entry name" value="SecY2"/>
    <property type="match status" value="1"/>
</dbReference>
<evidence type="ECO:0000313" key="11">
    <source>
        <dbReference type="Proteomes" id="UP000072794"/>
    </source>
</evidence>
<comment type="subcellular location">
    <subcellularLocation>
        <location evidence="8">Cell membrane</location>
        <topology evidence="8">Multi-pass membrane protein</topology>
    </subcellularLocation>
</comment>
<dbReference type="PIRSF" id="PIRSF004557">
    <property type="entry name" value="SecY"/>
    <property type="match status" value="1"/>
</dbReference>
<keyword evidence="1 8" id="KW-0813">Transport</keyword>
<evidence type="ECO:0000256" key="6">
    <source>
        <dbReference type="ARBA" id="ARBA00023010"/>
    </source>
</evidence>
<dbReference type="GO" id="GO:0005886">
    <property type="term" value="C:plasma membrane"/>
    <property type="evidence" value="ECO:0007669"/>
    <property type="project" value="UniProtKB-SubCell"/>
</dbReference>
<reference evidence="10 11" key="1">
    <citation type="submission" date="2016-02" db="EMBL/GenBank/DDBJ databases">
        <authorList>
            <consortium name="Pathogen Informatics"/>
        </authorList>
    </citation>
    <scope>NUCLEOTIDE SEQUENCE [LARGE SCALE GENOMIC DNA]</scope>
    <source>
        <strain evidence="10 11">LSS52</strain>
    </source>
</reference>
<keyword evidence="2 8" id="KW-1003">Cell membrane</keyword>
<evidence type="ECO:0000256" key="1">
    <source>
        <dbReference type="ARBA" id="ARBA00022448"/>
    </source>
</evidence>
<feature type="transmembrane region" description="Helical" evidence="8">
    <location>
        <begin position="252"/>
        <end position="273"/>
    </location>
</feature>
<keyword evidence="3 8" id="KW-0812">Transmembrane</keyword>
<evidence type="ECO:0000256" key="5">
    <source>
        <dbReference type="ARBA" id="ARBA00022989"/>
    </source>
</evidence>
<organism evidence="10 11">
    <name type="scientific">Streptococcus suis</name>
    <dbReference type="NCBI Taxonomy" id="1307"/>
    <lineage>
        <taxon>Bacteria</taxon>
        <taxon>Bacillati</taxon>
        <taxon>Bacillota</taxon>
        <taxon>Bacilli</taxon>
        <taxon>Lactobacillales</taxon>
        <taxon>Streptococcaceae</taxon>
        <taxon>Streptococcus</taxon>
    </lineage>
</organism>
<feature type="transmembrane region" description="Helical" evidence="8">
    <location>
        <begin position="340"/>
        <end position="365"/>
    </location>
</feature>
<keyword evidence="4 8" id="KW-0653">Protein transport</keyword>
<evidence type="ECO:0000256" key="3">
    <source>
        <dbReference type="ARBA" id="ARBA00022692"/>
    </source>
</evidence>
<keyword evidence="5 8" id="KW-1133">Transmembrane helix</keyword>
<comment type="subunit">
    <text evidence="8">Component of the accessory SecA2/SecY2 protein translocase complex required to export cell wall proteins. May form heterotrimers with SecE and SecG subunits.</text>
</comment>
<name>A0A0Z8EBZ4_STRSU</name>
<evidence type="ECO:0000313" key="10">
    <source>
        <dbReference type="EMBL" id="CYU59090.1"/>
    </source>
</evidence>
<dbReference type="AlphaFoldDB" id="A0A0Z8EBZ4"/>
<protein>
    <recommendedName>
        <fullName evidence="8 9">Accessory Sec system protein translocase subunit SecY2</fullName>
    </recommendedName>
</protein>